<gene>
    <name evidence="1" type="ORF">McpCs1_09870</name>
</gene>
<dbReference type="Proteomes" id="UP001283212">
    <property type="component" value="Unassembled WGS sequence"/>
</dbReference>
<reference evidence="1 2" key="1">
    <citation type="submission" date="2023-06" db="EMBL/GenBank/DDBJ databases">
        <title>Genome sequence of Methancorpusculaceae sp. Cs1.</title>
        <authorList>
            <person name="Protasov E."/>
            <person name="Platt K."/>
            <person name="Poehlein A."/>
            <person name="Daniel R."/>
            <person name="Brune A."/>
        </authorList>
    </citation>
    <scope>NUCLEOTIDE SEQUENCE [LARGE SCALE GENOMIC DNA]</scope>
    <source>
        <strain evidence="1 2">Cs1</strain>
    </source>
</reference>
<organism evidence="1 2">
    <name type="scientific">Methanorbis rubei</name>
    <dbReference type="NCBI Taxonomy" id="3028300"/>
    <lineage>
        <taxon>Archaea</taxon>
        <taxon>Methanobacteriati</taxon>
        <taxon>Methanobacteriota</taxon>
        <taxon>Stenosarchaea group</taxon>
        <taxon>Methanomicrobia</taxon>
        <taxon>Methanomicrobiales</taxon>
        <taxon>Methanocorpusculaceae</taxon>
        <taxon>Methanorbis</taxon>
    </lineage>
</organism>
<proteinExistence type="predicted"/>
<name>A0AAE4MG34_9EURY</name>
<evidence type="ECO:0000313" key="1">
    <source>
        <dbReference type="EMBL" id="MDV0443609.1"/>
    </source>
</evidence>
<dbReference type="EMBL" id="JAWDKB010000003">
    <property type="protein sequence ID" value="MDV0443609.1"/>
    <property type="molecule type" value="Genomic_DNA"/>
</dbReference>
<comment type="caution">
    <text evidence="1">The sequence shown here is derived from an EMBL/GenBank/DDBJ whole genome shotgun (WGS) entry which is preliminary data.</text>
</comment>
<evidence type="ECO:0000313" key="2">
    <source>
        <dbReference type="Proteomes" id="UP001283212"/>
    </source>
</evidence>
<sequence length="500" mass="57627">MNYASLEIRPGLYSRISVYDAANRPQYSKYRCPICGELVEFRNGDCRQYFAHKRNSSIAENCPLHDVNKSSPYDKDPQGYYREKTGLPLYLEIIGDHFQFYLELPNVSKNNRNIIDQNIEIQICKLIRLEPVATILFSELSEQKPTLIPLNQVEPEYYFKYSAEYGLNDIPKNTSAFYDGGTFFYIRSKYSRKVSFRGEIRANVEYYLVTRKEHIPNRPFLEVIDIRPLITKNQNYVVCVVKFNEVTSDSCYFARKLNVVLVETPVEFIPIWPPMLFENKSYILTESATIFGKNLCNSESFESSFMSQVVMEKSVSITPPGHDNTKPTMINYDTTASYPQYQWPSTTIEWNNTPAPEKIIWIKSGTLSYASNAKCHLILTKNGVTEVVYKNSQKLNLCREIAKNSNAFIYHGHDLISHIAFSRKQKNQNAESTLTDDLLYLRLSKCQKNMIKIPSYLKHFGIYISSYPKTCAYLHSAIKQGKISADSIRTLTELQKTGAL</sequence>
<protein>
    <submittedName>
        <fullName evidence="1">Uncharacterized protein</fullName>
    </submittedName>
</protein>
<keyword evidence="2" id="KW-1185">Reference proteome</keyword>
<accession>A0AAE4MG34</accession>
<dbReference type="AlphaFoldDB" id="A0AAE4MG34"/>